<dbReference type="PRINTS" id="PR00449">
    <property type="entry name" value="RASTRNSFRMNG"/>
</dbReference>
<dbReference type="InterPro" id="IPR005225">
    <property type="entry name" value="Small_GTP-bd"/>
</dbReference>
<keyword evidence="3" id="KW-1185">Reference proteome</keyword>
<dbReference type="GO" id="GO:0003924">
    <property type="term" value="F:GTPase activity"/>
    <property type="evidence" value="ECO:0007669"/>
    <property type="project" value="InterPro"/>
</dbReference>
<dbReference type="EMBL" id="CANTUO010000002">
    <property type="protein sequence ID" value="CAI5757900.1"/>
    <property type="molecule type" value="Genomic_DNA"/>
</dbReference>
<sequence>MPSETSLPPPTYKVVVLGESSVGKSSIVKRFTNNTFDIHTSNTIGAAFITKEYISKSNPNRSIKYEIWDTAGQERYRSLTPMYYRNSKVVLICFDLNNFEYTLNTAKYWLQQLKLNRNNDDNDRIEIRLIGTKLDLIDDKNLEIDKKINEFIKDEELEDNQYNIKKFHKTSSKDNVGINELFDDILDDIDEEFFKKYYEKLQNEPNDQIGSMLNARKANASNCC</sequence>
<dbReference type="PROSITE" id="PS51421">
    <property type="entry name" value="RAS"/>
    <property type="match status" value="1"/>
</dbReference>
<dbReference type="GO" id="GO:0005525">
    <property type="term" value="F:GTP binding"/>
    <property type="evidence" value="ECO:0007669"/>
    <property type="project" value="InterPro"/>
</dbReference>
<evidence type="ECO:0000313" key="2">
    <source>
        <dbReference type="EMBL" id="CAI5757900.1"/>
    </source>
</evidence>
<dbReference type="NCBIfam" id="TIGR00231">
    <property type="entry name" value="small_GTP"/>
    <property type="match status" value="1"/>
</dbReference>
<dbReference type="Pfam" id="PF00071">
    <property type="entry name" value="Ras"/>
    <property type="match status" value="1"/>
</dbReference>
<protein>
    <submittedName>
        <fullName evidence="2">Uncharacterized protein</fullName>
    </submittedName>
</protein>
<dbReference type="SMART" id="SM00175">
    <property type="entry name" value="RAB"/>
    <property type="match status" value="1"/>
</dbReference>
<dbReference type="PANTHER" id="PTHR47978">
    <property type="match status" value="1"/>
</dbReference>
<proteinExistence type="predicted"/>
<dbReference type="SMART" id="SM00173">
    <property type="entry name" value="RAS"/>
    <property type="match status" value="1"/>
</dbReference>
<dbReference type="PROSITE" id="PS51419">
    <property type="entry name" value="RAB"/>
    <property type="match status" value="1"/>
</dbReference>
<keyword evidence="1" id="KW-0547">Nucleotide-binding</keyword>
<dbReference type="Proteomes" id="UP001152885">
    <property type="component" value="Unassembled WGS sequence"/>
</dbReference>
<dbReference type="OrthoDB" id="63533at2759"/>
<organism evidence="2 3">
    <name type="scientific">Candida verbasci</name>
    <dbReference type="NCBI Taxonomy" id="1227364"/>
    <lineage>
        <taxon>Eukaryota</taxon>
        <taxon>Fungi</taxon>
        <taxon>Dikarya</taxon>
        <taxon>Ascomycota</taxon>
        <taxon>Saccharomycotina</taxon>
        <taxon>Pichiomycetes</taxon>
        <taxon>Debaryomycetaceae</taxon>
        <taxon>Candida/Lodderomyces clade</taxon>
        <taxon>Candida</taxon>
    </lineage>
</organism>
<comment type="caution">
    <text evidence="2">The sequence shown here is derived from an EMBL/GenBank/DDBJ whole genome shotgun (WGS) entry which is preliminary data.</text>
</comment>
<dbReference type="InterPro" id="IPR027417">
    <property type="entry name" value="P-loop_NTPase"/>
</dbReference>
<accession>A0A9W4XD42</accession>
<evidence type="ECO:0000313" key="3">
    <source>
        <dbReference type="Proteomes" id="UP001152885"/>
    </source>
</evidence>
<dbReference type="AlphaFoldDB" id="A0A9W4XD42"/>
<dbReference type="FunFam" id="3.40.50.300:FF:001447">
    <property type="entry name" value="Ras-related protein Rab-1B"/>
    <property type="match status" value="1"/>
</dbReference>
<dbReference type="SMART" id="SM00174">
    <property type="entry name" value="RHO"/>
    <property type="match status" value="1"/>
</dbReference>
<dbReference type="PROSITE" id="PS51420">
    <property type="entry name" value="RHO"/>
    <property type="match status" value="1"/>
</dbReference>
<reference evidence="2" key="1">
    <citation type="submission" date="2022-12" db="EMBL/GenBank/DDBJ databases">
        <authorList>
            <person name="Brejova B."/>
        </authorList>
    </citation>
    <scope>NUCLEOTIDE SEQUENCE</scope>
</reference>
<name>A0A9W4XD42_9ASCO</name>
<dbReference type="SUPFAM" id="SSF52540">
    <property type="entry name" value="P-loop containing nucleoside triphosphate hydrolases"/>
    <property type="match status" value="1"/>
</dbReference>
<evidence type="ECO:0000256" key="1">
    <source>
        <dbReference type="ARBA" id="ARBA00022741"/>
    </source>
</evidence>
<gene>
    <name evidence="2" type="ORF">CANVERA_P2412</name>
</gene>
<dbReference type="Gene3D" id="3.40.50.300">
    <property type="entry name" value="P-loop containing nucleotide triphosphate hydrolases"/>
    <property type="match status" value="1"/>
</dbReference>
<dbReference type="InterPro" id="IPR001806">
    <property type="entry name" value="Small_GTPase"/>
</dbReference>